<gene>
    <name evidence="2" type="ORF">VIBNI_B1960</name>
</gene>
<dbReference type="KEGG" id="vni:VIBNI_B1960"/>
<proteinExistence type="predicted"/>
<accession>U4KEX6</accession>
<dbReference type="STRING" id="28173.VIBNI_B1960"/>
<organism evidence="2 3">
    <name type="scientific">Vibrio nigripulchritudo</name>
    <dbReference type="NCBI Taxonomy" id="28173"/>
    <lineage>
        <taxon>Bacteria</taxon>
        <taxon>Pseudomonadati</taxon>
        <taxon>Pseudomonadota</taxon>
        <taxon>Gammaproteobacteria</taxon>
        <taxon>Vibrionales</taxon>
        <taxon>Vibrionaceae</taxon>
        <taxon>Vibrio</taxon>
    </lineage>
</organism>
<name>U4KEX6_9VIBR</name>
<evidence type="ECO:0000259" key="1">
    <source>
        <dbReference type="Pfam" id="PF20472"/>
    </source>
</evidence>
<dbReference type="AlphaFoldDB" id="U4KEX6"/>
<dbReference type="PATRIC" id="fig|1260221.3.peg.5530"/>
<evidence type="ECO:0000313" key="2">
    <source>
        <dbReference type="EMBL" id="CCO61673.1"/>
    </source>
</evidence>
<reference evidence="2 3" key="1">
    <citation type="journal article" date="2013" name="ISME J.">
        <title>Comparative genomics of pathogenic lineages of Vibrio nigripulchritudo identifies virulence-associated traits.</title>
        <authorList>
            <person name="Goudenege D."/>
            <person name="Labreuche Y."/>
            <person name="Krin E."/>
            <person name="Ansquer D."/>
            <person name="Mangenot S."/>
            <person name="Calteau A."/>
            <person name="Medigue C."/>
            <person name="Mazel D."/>
            <person name="Polz M.F."/>
            <person name="Le Roux F."/>
        </authorList>
    </citation>
    <scope>NUCLEOTIDE SEQUENCE [LARGE SCALE GENOMIC DNA]</scope>
    <source>
        <strain evidence="3">SnF1</strain>
    </source>
</reference>
<keyword evidence="3" id="KW-1185">Reference proteome</keyword>
<dbReference type="InterPro" id="IPR046821">
    <property type="entry name" value="PDDEXK_11"/>
</dbReference>
<sequence length="161" mass="18041">MFSPDSSLYPWVMKFIEVTTNMCRKDLLNDISSTFQELGFSESTSSKPMTYLRNVKYPSIFPDKSDYAHFVVHTPMRTIQVVAKFQESSGTAIEKLGYTVMDAARSSYDDYLVVCGGSELLKHDRAIEFLNSYRSSAPKLTAVTVEELASFLGPDLGRHAA</sequence>
<protein>
    <recommendedName>
        <fullName evidence="1">PD-(D/E)XK nuclease domain-containing protein</fullName>
    </recommendedName>
</protein>
<dbReference type="Proteomes" id="UP000016895">
    <property type="component" value="Chromosome 2"/>
</dbReference>
<evidence type="ECO:0000313" key="3">
    <source>
        <dbReference type="Proteomes" id="UP000016895"/>
    </source>
</evidence>
<dbReference type="EMBL" id="FO203527">
    <property type="protein sequence ID" value="CCO61673.1"/>
    <property type="molecule type" value="Genomic_DNA"/>
</dbReference>
<dbReference type="Pfam" id="PF20472">
    <property type="entry name" value="PDDEXK_11"/>
    <property type="match status" value="1"/>
</dbReference>
<feature type="domain" description="PD-(D/E)XK nuclease" evidence="1">
    <location>
        <begin position="27"/>
        <end position="152"/>
    </location>
</feature>